<dbReference type="InterPro" id="IPR018394">
    <property type="entry name" value="DNA_photolyase_1_CS_C"/>
</dbReference>
<sequence length="507" mass="59343">MNDYQMTVDTPVKPVLVWLKRDLRLSDHLPLATAIEQKRPIILLYIFEPSLIVDPHYSERHWRFVWQSLEDMNRQLAEYGGHIHIVWQEALPALEALYVTTQFDALFSSEEIGIGLTFQRDIEVKSWSQQRNISWQESPTGAVIRPLDNRKNWDEDWQKVMRAPLANIELEAITWYEINTPTLTIPAPWQTPQKGIQTGGPTLAWKTLDSFYEGRGKDYYRSISSPLSSRSACTRLSPYLAWGNISIREVYQELLSRWKTVGWKRTLIALSSRLHWHCHFMQKFESECRMEFQPVNRAYEYFPYRQDDQVKADLLAWQQGHTGYPIVDACMRALHKTGYINFRMRAMLVSFLCHHLNIDWRLGVHHLARLFLDFEPGIHYPQFQMQAGVTGSNAIRIYNPVKQAQDQDPDGEFIRRWVPELAEVPAPLIHSPWEMSPMEEALYQFKIGENYPAPIVCLKEAAKAARDRLWGYREQPNVQQEKHRILATHVRSKSRGKSRQSKPRKSS</sequence>
<feature type="compositionally biased region" description="Basic residues" evidence="8">
    <location>
        <begin position="490"/>
        <end position="507"/>
    </location>
</feature>
<dbReference type="Proteomes" id="UP000184517">
    <property type="component" value="Unassembled WGS sequence"/>
</dbReference>
<evidence type="ECO:0000256" key="1">
    <source>
        <dbReference type="ARBA" id="ARBA00001932"/>
    </source>
</evidence>
<dbReference type="SUPFAM" id="SSF48173">
    <property type="entry name" value="Cryptochrome/photolyase FAD-binding domain"/>
    <property type="match status" value="1"/>
</dbReference>
<dbReference type="SUPFAM" id="SSF52425">
    <property type="entry name" value="Cryptochrome/photolyase, N-terminal domain"/>
    <property type="match status" value="1"/>
</dbReference>
<feature type="region of interest" description="Disordered" evidence="8">
    <location>
        <begin position="473"/>
        <end position="507"/>
    </location>
</feature>
<evidence type="ECO:0000259" key="9">
    <source>
        <dbReference type="PROSITE" id="PS51645"/>
    </source>
</evidence>
<keyword evidence="4 6" id="KW-0274">FAD</keyword>
<comment type="similarity">
    <text evidence="2">Belongs to the DNA photolyase class-1 family.</text>
</comment>
<dbReference type="PROSITE" id="PS51645">
    <property type="entry name" value="PHR_CRY_ALPHA_BETA"/>
    <property type="match status" value="1"/>
</dbReference>
<accession>A0A1M4WLV0</accession>
<feature type="binding site" evidence="6">
    <location>
        <position position="219"/>
    </location>
    <ligand>
        <name>FAD</name>
        <dbReference type="ChEBI" id="CHEBI:57692"/>
    </ligand>
</feature>
<comment type="cofactor">
    <cofactor evidence="1">
        <name>(6R)-5,10-methylene-5,6,7,8-tetrahydrofolate</name>
        <dbReference type="ChEBI" id="CHEBI:15636"/>
    </cofactor>
</comment>
<dbReference type="PROSITE" id="PS00394">
    <property type="entry name" value="DNA_PHOTOLYASES_1_1"/>
    <property type="match status" value="1"/>
</dbReference>
<evidence type="ECO:0000313" key="11">
    <source>
        <dbReference type="Proteomes" id="UP000184517"/>
    </source>
</evidence>
<dbReference type="AlphaFoldDB" id="A0A1M4WLV0"/>
<dbReference type="InterPro" id="IPR036155">
    <property type="entry name" value="Crypto/Photolyase_N_sf"/>
</dbReference>
<dbReference type="InterPro" id="IPR002081">
    <property type="entry name" value="Cryptochrome/DNA_photolyase_1"/>
</dbReference>
<keyword evidence="10" id="KW-0456">Lyase</keyword>
<dbReference type="InterPro" id="IPR014729">
    <property type="entry name" value="Rossmann-like_a/b/a_fold"/>
</dbReference>
<dbReference type="InterPro" id="IPR036134">
    <property type="entry name" value="Crypto/Photolyase_FAD-like_sf"/>
</dbReference>
<feature type="domain" description="Photolyase/cryptochrome alpha/beta" evidence="9">
    <location>
        <begin position="13"/>
        <end position="143"/>
    </location>
</feature>
<keyword evidence="3 6" id="KW-0285">Flavoprotein</keyword>
<evidence type="ECO:0000256" key="4">
    <source>
        <dbReference type="ARBA" id="ARBA00022827"/>
    </source>
</evidence>
<dbReference type="Pfam" id="PF03441">
    <property type="entry name" value="FAD_binding_7"/>
    <property type="match status" value="1"/>
</dbReference>
<dbReference type="GO" id="GO:0071949">
    <property type="term" value="F:FAD binding"/>
    <property type="evidence" value="ECO:0007669"/>
    <property type="project" value="TreeGrafter"/>
</dbReference>
<protein>
    <submittedName>
        <fullName evidence="10">Deoxyribodipyrimidine photo-lyase</fullName>
    </submittedName>
</protein>
<evidence type="ECO:0000256" key="3">
    <source>
        <dbReference type="ARBA" id="ARBA00022630"/>
    </source>
</evidence>
<evidence type="ECO:0000256" key="6">
    <source>
        <dbReference type="PIRSR" id="PIRSR602081-1"/>
    </source>
</evidence>
<dbReference type="GO" id="GO:0003904">
    <property type="term" value="F:deoxyribodipyrimidine photo-lyase activity"/>
    <property type="evidence" value="ECO:0007669"/>
    <property type="project" value="TreeGrafter"/>
</dbReference>
<evidence type="ECO:0000256" key="7">
    <source>
        <dbReference type="RuleBase" id="RU004182"/>
    </source>
</evidence>
<organism evidence="10 11">
    <name type="scientific">Marinomonas polaris DSM 16579</name>
    <dbReference type="NCBI Taxonomy" id="1122206"/>
    <lineage>
        <taxon>Bacteria</taxon>
        <taxon>Pseudomonadati</taxon>
        <taxon>Pseudomonadota</taxon>
        <taxon>Gammaproteobacteria</taxon>
        <taxon>Oceanospirillales</taxon>
        <taxon>Oceanospirillaceae</taxon>
        <taxon>Marinomonas</taxon>
    </lineage>
</organism>
<evidence type="ECO:0000256" key="5">
    <source>
        <dbReference type="ARBA" id="ARBA00022991"/>
    </source>
</evidence>
<gene>
    <name evidence="10" type="ORF">SAMN02745753_00831</name>
</gene>
<proteinExistence type="inferred from homology"/>
<dbReference type="InterPro" id="IPR006050">
    <property type="entry name" value="DNA_photolyase_N"/>
</dbReference>
<dbReference type="GO" id="GO:0006139">
    <property type="term" value="P:nucleobase-containing compound metabolic process"/>
    <property type="evidence" value="ECO:0007669"/>
    <property type="project" value="UniProtKB-ARBA"/>
</dbReference>
<dbReference type="GO" id="GO:0003677">
    <property type="term" value="F:DNA binding"/>
    <property type="evidence" value="ECO:0007669"/>
    <property type="project" value="TreeGrafter"/>
</dbReference>
<name>A0A1M4WLV0_9GAMM</name>
<dbReference type="Gene3D" id="1.10.579.10">
    <property type="entry name" value="DNA Cyclobutane Dipyrimidine Photolyase, subunit A, domain 3"/>
    <property type="match status" value="1"/>
</dbReference>
<dbReference type="EMBL" id="FQVF01000004">
    <property type="protein sequence ID" value="SHE82281.1"/>
    <property type="molecule type" value="Genomic_DNA"/>
</dbReference>
<evidence type="ECO:0000256" key="8">
    <source>
        <dbReference type="SAM" id="MobiDB-lite"/>
    </source>
</evidence>
<dbReference type="PRINTS" id="PR00147">
    <property type="entry name" value="DNAPHOTLYASE"/>
</dbReference>
<dbReference type="InterPro" id="IPR005101">
    <property type="entry name" value="Cryptochr/Photolyase_FAD-bd"/>
</dbReference>
<dbReference type="Gene3D" id="1.25.40.80">
    <property type="match status" value="1"/>
</dbReference>
<keyword evidence="11" id="KW-1185">Reference proteome</keyword>
<dbReference type="PANTHER" id="PTHR11455">
    <property type="entry name" value="CRYPTOCHROME"/>
    <property type="match status" value="1"/>
</dbReference>
<dbReference type="PANTHER" id="PTHR11455:SF9">
    <property type="entry name" value="CRYPTOCHROME CIRCADIAN CLOCK 5 ISOFORM X1"/>
    <property type="match status" value="1"/>
</dbReference>
<comment type="cofactor">
    <cofactor evidence="6">
        <name>FAD</name>
        <dbReference type="ChEBI" id="CHEBI:57692"/>
    </cofactor>
    <text evidence="6">Binds 1 FAD per subunit.</text>
</comment>
<dbReference type="STRING" id="1122206.SAMN02745753_00831"/>
<evidence type="ECO:0000256" key="2">
    <source>
        <dbReference type="ARBA" id="ARBA00005862"/>
    </source>
</evidence>
<comment type="similarity">
    <text evidence="7">Belongs to the DNA photolyase family.</text>
</comment>
<dbReference type="Gene3D" id="3.40.50.620">
    <property type="entry name" value="HUPs"/>
    <property type="match status" value="1"/>
</dbReference>
<dbReference type="GO" id="GO:0009416">
    <property type="term" value="P:response to light stimulus"/>
    <property type="evidence" value="ECO:0007669"/>
    <property type="project" value="TreeGrafter"/>
</dbReference>
<dbReference type="Pfam" id="PF00875">
    <property type="entry name" value="DNA_photolyase"/>
    <property type="match status" value="1"/>
</dbReference>
<reference evidence="11" key="1">
    <citation type="submission" date="2016-11" db="EMBL/GenBank/DDBJ databases">
        <authorList>
            <person name="Varghese N."/>
            <person name="Submissions S."/>
        </authorList>
    </citation>
    <scope>NUCLEOTIDE SEQUENCE [LARGE SCALE GENOMIC DNA]</scope>
    <source>
        <strain evidence="11">DSM 16579</strain>
    </source>
</reference>
<keyword evidence="5 7" id="KW-0157">Chromophore</keyword>
<evidence type="ECO:0000313" key="10">
    <source>
        <dbReference type="EMBL" id="SHE82281.1"/>
    </source>
</evidence>
<dbReference type="GO" id="GO:0006950">
    <property type="term" value="P:response to stress"/>
    <property type="evidence" value="ECO:0007669"/>
    <property type="project" value="UniProtKB-ARBA"/>
</dbReference>